<dbReference type="InterPro" id="IPR005746">
    <property type="entry name" value="Thioredoxin"/>
</dbReference>
<keyword evidence="3" id="KW-1015">Disulfide bond</keyword>
<name>A0ABY6HXS2_9ARCH</name>
<keyword evidence="2" id="KW-0249">Electron transport</keyword>
<evidence type="ECO:0000313" key="7">
    <source>
        <dbReference type="Proteomes" id="UP001208689"/>
    </source>
</evidence>
<evidence type="ECO:0000256" key="1">
    <source>
        <dbReference type="ARBA" id="ARBA00022448"/>
    </source>
</evidence>
<sequence>MSQDKELELIRRKKMIEMMTTKQLPDSVVNISSVDHFNEIVNDYIDNIIIVDFWAAWCGPCKAFAPAFEALQKEFKSKGVIFAKLNVDDLGQIAQQFQVSGIPTTLFIKNKKLVHRQVGMAPKAQFASIIDTVIKKNTK</sequence>
<dbReference type="PROSITE" id="PS00194">
    <property type="entry name" value="THIOREDOXIN_1"/>
    <property type="match status" value="1"/>
</dbReference>
<dbReference type="CDD" id="cd02947">
    <property type="entry name" value="TRX_family"/>
    <property type="match status" value="1"/>
</dbReference>
<dbReference type="Proteomes" id="UP001208689">
    <property type="component" value="Chromosome"/>
</dbReference>
<dbReference type="SUPFAM" id="SSF52833">
    <property type="entry name" value="Thioredoxin-like"/>
    <property type="match status" value="1"/>
</dbReference>
<dbReference type="Gene3D" id="3.40.30.10">
    <property type="entry name" value="Glutaredoxin"/>
    <property type="match status" value="1"/>
</dbReference>
<keyword evidence="4" id="KW-0676">Redox-active center</keyword>
<organism evidence="6 7">
    <name type="scientific">Candidatus Lokiarchaeum ossiferum</name>
    <dbReference type="NCBI Taxonomy" id="2951803"/>
    <lineage>
        <taxon>Archaea</taxon>
        <taxon>Promethearchaeati</taxon>
        <taxon>Promethearchaeota</taxon>
        <taxon>Promethearchaeia</taxon>
        <taxon>Promethearchaeales</taxon>
        <taxon>Promethearchaeaceae</taxon>
        <taxon>Candidatus Lokiarchaeum</taxon>
    </lineage>
</organism>
<dbReference type="NCBIfam" id="TIGR01068">
    <property type="entry name" value="thioredoxin"/>
    <property type="match status" value="1"/>
</dbReference>
<keyword evidence="7" id="KW-1185">Reference proteome</keyword>
<reference evidence="6" key="1">
    <citation type="submission" date="2022-09" db="EMBL/GenBank/DDBJ databases">
        <title>Actin cytoskeleton and complex cell architecture in an #Asgard archaeon.</title>
        <authorList>
            <person name="Ponce Toledo R.I."/>
            <person name="Schleper C."/>
            <person name="Rodrigues Oliveira T."/>
            <person name="Wollweber F."/>
            <person name="Xu J."/>
            <person name="Rittmann S."/>
            <person name="Klingl A."/>
            <person name="Pilhofer M."/>
        </authorList>
    </citation>
    <scope>NUCLEOTIDE SEQUENCE</scope>
    <source>
        <strain evidence="6">B-35</strain>
    </source>
</reference>
<evidence type="ECO:0000313" key="6">
    <source>
        <dbReference type="EMBL" id="UYP48215.1"/>
    </source>
</evidence>
<dbReference type="InterPro" id="IPR036249">
    <property type="entry name" value="Thioredoxin-like_sf"/>
</dbReference>
<dbReference type="PROSITE" id="PS51352">
    <property type="entry name" value="THIOREDOXIN_2"/>
    <property type="match status" value="1"/>
</dbReference>
<keyword evidence="1" id="KW-0813">Transport</keyword>
<dbReference type="InterPro" id="IPR013766">
    <property type="entry name" value="Thioredoxin_domain"/>
</dbReference>
<dbReference type="Pfam" id="PF00085">
    <property type="entry name" value="Thioredoxin"/>
    <property type="match status" value="1"/>
</dbReference>
<proteinExistence type="predicted"/>
<evidence type="ECO:0000259" key="5">
    <source>
        <dbReference type="PROSITE" id="PS51352"/>
    </source>
</evidence>
<protein>
    <submittedName>
        <fullName evidence="6">Thiol-disulfide oxidoreductase ResA</fullName>
    </submittedName>
</protein>
<accession>A0ABY6HXS2</accession>
<dbReference type="PANTHER" id="PTHR45663">
    <property type="entry name" value="GEO12009P1"/>
    <property type="match status" value="1"/>
</dbReference>
<evidence type="ECO:0000256" key="4">
    <source>
        <dbReference type="ARBA" id="ARBA00023284"/>
    </source>
</evidence>
<dbReference type="PRINTS" id="PR00421">
    <property type="entry name" value="THIOREDOXIN"/>
</dbReference>
<dbReference type="InterPro" id="IPR017937">
    <property type="entry name" value="Thioredoxin_CS"/>
</dbReference>
<evidence type="ECO:0000256" key="3">
    <source>
        <dbReference type="ARBA" id="ARBA00023157"/>
    </source>
</evidence>
<feature type="domain" description="Thioredoxin" evidence="5">
    <location>
        <begin position="18"/>
        <end position="135"/>
    </location>
</feature>
<dbReference type="EMBL" id="CP104013">
    <property type="protein sequence ID" value="UYP48215.1"/>
    <property type="molecule type" value="Genomic_DNA"/>
</dbReference>
<evidence type="ECO:0000256" key="2">
    <source>
        <dbReference type="ARBA" id="ARBA00022982"/>
    </source>
</evidence>
<dbReference type="PANTHER" id="PTHR45663:SF11">
    <property type="entry name" value="GEO12009P1"/>
    <property type="match status" value="1"/>
</dbReference>
<gene>
    <name evidence="6" type="ORF">NEF87_004500</name>
</gene>